<feature type="region of interest" description="Disordered" evidence="2">
    <location>
        <begin position="30"/>
        <end position="49"/>
    </location>
</feature>
<dbReference type="InterPro" id="IPR052055">
    <property type="entry name" value="Hepadnavirus_pol/RT"/>
</dbReference>
<dbReference type="GO" id="GO:0015074">
    <property type="term" value="P:DNA integration"/>
    <property type="evidence" value="ECO:0007669"/>
    <property type="project" value="InterPro"/>
</dbReference>
<dbReference type="Gene3D" id="1.10.443.10">
    <property type="entry name" value="Intergrase catalytic core"/>
    <property type="match status" value="1"/>
</dbReference>
<name>A0A1K0GBS9_9BASI</name>
<dbReference type="InterPro" id="IPR013762">
    <property type="entry name" value="Integrase-like_cat_sf"/>
</dbReference>
<dbReference type="Pfam" id="PF00078">
    <property type="entry name" value="RVT_1"/>
    <property type="match status" value="1"/>
</dbReference>
<evidence type="ECO:0000256" key="2">
    <source>
        <dbReference type="SAM" id="MobiDB-lite"/>
    </source>
</evidence>
<dbReference type="GO" id="GO:0003677">
    <property type="term" value="F:DNA binding"/>
    <property type="evidence" value="ECO:0007669"/>
    <property type="project" value="InterPro"/>
</dbReference>
<accession>A0A1K0GBS9</accession>
<dbReference type="InterPro" id="IPR011010">
    <property type="entry name" value="DNA_brk_join_enz"/>
</dbReference>
<proteinExistence type="predicted"/>
<dbReference type="OrthoDB" id="3067625at2759"/>
<feature type="compositionally biased region" description="Polar residues" evidence="2">
    <location>
        <begin position="269"/>
        <end position="283"/>
    </location>
</feature>
<sequence>MAAVPARLSNCAVLPSSHLLPASTLSLTEPSALPSAPTTTATAATSAPSCLTPPLPPTVFLTEDSPTFCGLPQQLDDQVSALSNIAPSLQHLLASSRNPEPQPPQSPSSQPVAATLTSAMLPAANTAGSALGAPLTGESDMDCIFSWLLWEVIQQVINDALPPQDLGRLCNPDSLPVDDEHKHAVLVNGVLTKSIPSAVSTSSTRHFTKLIPDICCFAEAWTVYTCIWACTTNDPNLGTTALWAQQDQAAWNQHLSTAASFCPPPKSATPGSTNCQANTQPSELPSKHQKGLETLSTPGLGTAQHIDGPVGPPDLSTPPLQGLAWLIGNSASTLDLGTPPLQGSAQSVIMPVGLGGTRTPPLQGLARLFNSVLAALDVSSADQCLSLFLNVWSHDPGLHPNTSFAHNAFNLASQPTRHGSMQEHAFVWSTLLSLYPDPVYRLQLLDMTEHGCLLATALPSINTGISPGFIRIQYEGLQDLLAFVSQNLGCLLWKGDLEDAFQHVVTAKCDVHLLSFSYDGIHYHENTLTFGGSSSPWLFNLVAEFLHWLVAACLPTDWSINHYLDDTFGAIPVSHTVHALLPIYTLGLAANALGLWLSPKKTFGTSTKLKVLGIKIDTVTQTIRITDNQCHHILAQCHSLIQHRSMDLLNMQRISSLLQFMSQVFLCRKAFLRHLYNATCHALPGKCCLTWMARLELIWWCDILERWSGTSVLSPLPLTAAHIWTNACPKGYGGYLGLDTSPTAVFAKTIPRRHHKKNIHFLEALTVLEALQHFLPHWSGPTLVVVHVDNENVKHGLCLGCSCNLLTQHLLQEIFGLCLKHDLTIQPHSPAGPPPGITTSLGISAHAANLLWHSLAASTHHHASLGRPFHLAKHGLSALRSHHVDLGLDTSGFSCGCLECALRGYKRLHGIGHSGAKLPITLLLLAMGKMANLFPRDRLVLQAAFALAFACFLCSGKLVWDRSTDCTTILTVSSVGWASDHVVLTLPASKTDPFWQGVHVVTPEVGGVKCPVTCLWHLSHSHPPLALLFGLGPSGLDPLPQSTFITILHCAIQACSLLASWYTGHSFRHGMATWVSQHSASTTDIQSLGRWSSDCYHHYINRSAQECHALVASALFSVRDGPLVPSSPTWRDPGLA</sequence>
<evidence type="ECO:0000259" key="3">
    <source>
        <dbReference type="Pfam" id="PF00078"/>
    </source>
</evidence>
<evidence type="ECO:0000256" key="1">
    <source>
        <dbReference type="ARBA" id="ARBA00023172"/>
    </source>
</evidence>
<dbReference type="InterPro" id="IPR043502">
    <property type="entry name" value="DNA/RNA_pol_sf"/>
</dbReference>
<evidence type="ECO:0000313" key="4">
    <source>
        <dbReference type="EMBL" id="SAM85505.1"/>
    </source>
</evidence>
<dbReference type="PANTHER" id="PTHR33050">
    <property type="entry name" value="REVERSE TRANSCRIPTASE DOMAIN-CONTAINING PROTEIN"/>
    <property type="match status" value="1"/>
</dbReference>
<feature type="region of interest" description="Disordered" evidence="2">
    <location>
        <begin position="261"/>
        <end position="307"/>
    </location>
</feature>
<dbReference type="Proteomes" id="UP000179920">
    <property type="component" value="Chromosome XVIII"/>
</dbReference>
<feature type="domain" description="Reverse transcriptase" evidence="3">
    <location>
        <begin position="486"/>
        <end position="616"/>
    </location>
</feature>
<dbReference type="EMBL" id="LT558134">
    <property type="protein sequence ID" value="SAM85505.1"/>
    <property type="molecule type" value="Genomic_DNA"/>
</dbReference>
<evidence type="ECO:0000313" key="5">
    <source>
        <dbReference type="Proteomes" id="UP000179920"/>
    </source>
</evidence>
<dbReference type="GO" id="GO:0006310">
    <property type="term" value="P:DNA recombination"/>
    <property type="evidence" value="ECO:0007669"/>
    <property type="project" value="UniProtKB-KW"/>
</dbReference>
<keyword evidence="1" id="KW-0233">DNA recombination</keyword>
<dbReference type="SUPFAM" id="SSF56349">
    <property type="entry name" value="DNA breaking-rejoining enzymes"/>
    <property type="match status" value="1"/>
</dbReference>
<reference evidence="5" key="1">
    <citation type="submission" date="2016-04" db="EMBL/GenBank/DDBJ databases">
        <authorList>
            <person name="Guldener U."/>
            <person name="Guldener U."/>
        </authorList>
    </citation>
    <scope>NUCLEOTIDE SEQUENCE [LARGE SCALE GENOMIC DNA]</scope>
    <source>
        <strain evidence="5">UB2112</strain>
    </source>
</reference>
<gene>
    <name evidence="4" type="ORF">UBRO_20353</name>
</gene>
<dbReference type="SUPFAM" id="SSF56672">
    <property type="entry name" value="DNA/RNA polymerases"/>
    <property type="match status" value="1"/>
</dbReference>
<dbReference type="AlphaFoldDB" id="A0A1K0GBS9"/>
<organism evidence="4 5">
    <name type="scientific">Ustilago bromivora</name>
    <dbReference type="NCBI Taxonomy" id="307758"/>
    <lineage>
        <taxon>Eukaryota</taxon>
        <taxon>Fungi</taxon>
        <taxon>Dikarya</taxon>
        <taxon>Basidiomycota</taxon>
        <taxon>Ustilaginomycotina</taxon>
        <taxon>Ustilaginomycetes</taxon>
        <taxon>Ustilaginales</taxon>
        <taxon>Ustilaginaceae</taxon>
        <taxon>Ustilago</taxon>
    </lineage>
</organism>
<dbReference type="PANTHER" id="PTHR33050:SF7">
    <property type="entry name" value="RIBONUCLEASE H"/>
    <property type="match status" value="1"/>
</dbReference>
<dbReference type="InterPro" id="IPR000477">
    <property type="entry name" value="RT_dom"/>
</dbReference>
<protein>
    <recommendedName>
        <fullName evidence="3">Reverse transcriptase domain-containing protein</fullName>
    </recommendedName>
</protein>